<keyword evidence="3" id="KW-1185">Reference proteome</keyword>
<dbReference type="InterPro" id="IPR016024">
    <property type="entry name" value="ARM-type_fold"/>
</dbReference>
<evidence type="ECO:0000313" key="2">
    <source>
        <dbReference type="EMBL" id="GES18884.1"/>
    </source>
</evidence>
<dbReference type="AlphaFoldDB" id="A0A5M3XCH6"/>
<dbReference type="EMBL" id="BLAF01000009">
    <property type="protein sequence ID" value="GES18884.1"/>
    <property type="molecule type" value="Genomic_DNA"/>
</dbReference>
<accession>A0A5M3XCH6</accession>
<dbReference type="Proteomes" id="UP000377595">
    <property type="component" value="Unassembled WGS sequence"/>
</dbReference>
<reference evidence="2 3" key="1">
    <citation type="submission" date="2019-10" db="EMBL/GenBank/DDBJ databases">
        <title>Whole genome shotgun sequence of Acrocarpospora pleiomorpha NBRC 16267.</title>
        <authorList>
            <person name="Ichikawa N."/>
            <person name="Kimura A."/>
            <person name="Kitahashi Y."/>
            <person name="Komaki H."/>
            <person name="Oguchi A."/>
        </authorList>
    </citation>
    <scope>NUCLEOTIDE SEQUENCE [LARGE SCALE GENOMIC DNA]</scope>
    <source>
        <strain evidence="2 3">NBRC 16267</strain>
    </source>
</reference>
<comment type="caution">
    <text evidence="2">The sequence shown here is derived from an EMBL/GenBank/DDBJ whole genome shotgun (WGS) entry which is preliminary data.</text>
</comment>
<name>A0A5M3XCH6_9ACTN</name>
<organism evidence="2 3">
    <name type="scientific">Acrocarpospora pleiomorpha</name>
    <dbReference type="NCBI Taxonomy" id="90975"/>
    <lineage>
        <taxon>Bacteria</taxon>
        <taxon>Bacillati</taxon>
        <taxon>Actinomycetota</taxon>
        <taxon>Actinomycetes</taxon>
        <taxon>Streptosporangiales</taxon>
        <taxon>Streptosporangiaceae</taxon>
        <taxon>Acrocarpospora</taxon>
    </lineage>
</organism>
<protein>
    <submittedName>
        <fullName evidence="2">Uncharacterized protein</fullName>
    </submittedName>
</protein>
<evidence type="ECO:0000313" key="3">
    <source>
        <dbReference type="Proteomes" id="UP000377595"/>
    </source>
</evidence>
<gene>
    <name evidence="2" type="ORF">Aple_017790</name>
</gene>
<feature type="compositionally biased region" description="Basic and acidic residues" evidence="1">
    <location>
        <begin position="21"/>
        <end position="30"/>
    </location>
</feature>
<proteinExistence type="predicted"/>
<feature type="region of interest" description="Disordered" evidence="1">
    <location>
        <begin position="1"/>
        <end position="30"/>
    </location>
</feature>
<evidence type="ECO:0000256" key="1">
    <source>
        <dbReference type="SAM" id="MobiDB-lite"/>
    </source>
</evidence>
<dbReference type="RefSeq" id="WP_155344002.1">
    <property type="nucleotide sequence ID" value="NZ_BAAAHM010000004.1"/>
</dbReference>
<sequence>MTEENGPAPAASDEDSGGEESLVKKIEREQQERRLRAETIGVGQNWYGGSEYRAEGGGTVFGAGRDLYVQQPEEEVFTIPIPAKSVECVRACFVGTASQRELVARLASGSVSLLRGEPRSGRATTATSAFLELGLTCHTLGAKDLKKVRPSHLRARHGYLVRADDATWHRHPETVLDQLRAVAVASDAVIIALVPPDCVVTKSVVMHEPPAAMDVFHKWITYLAEGLVGELQTHLQHLNEHIVGCRPSEAVEIAQQFAEGHRQGRALSDMIDNLPYAALTELEKNLEKHDAPSLARPFLISCSVLFGLPEAVVSDAALALAARIREEKQKEEDAEEERALQVWERLSQWIDYSRLSEAEGVRGGQGRRIDVRPGLATRLLPSLWAQLPAIRPALYDWLADLVEDEDWRVQVKAAYAIGRLATCDFELIDKRFFTPWSKERGKARVLTWALEAAALADRDVAVLVGRTLNAWASGTHNQRLAAALAYGSAIGVGHLEDALGAFHTIAVASPYLEICDAIARSVAEVYTTSTAQKVLRELARWTSGDASSEQVTAALAFVRLASMPHEDDTYPALRDHQPISDLAALWTNALSWGLSRMYGKTRIPAYAPTSWELMADWAHQAATDATADLIVENILVRATDRLRKSWMFHLHLWNKRGTITATHFARYLRLLKDN</sequence>
<dbReference type="OrthoDB" id="3517624at2"/>
<dbReference type="SUPFAM" id="SSF48371">
    <property type="entry name" value="ARM repeat"/>
    <property type="match status" value="1"/>
</dbReference>